<feature type="region of interest" description="Disordered" evidence="4">
    <location>
        <begin position="1"/>
        <end position="20"/>
    </location>
</feature>
<dbReference type="RefSeq" id="WP_179445666.1">
    <property type="nucleotide sequence ID" value="NZ_JACBZS010000001.1"/>
</dbReference>
<dbReference type="EMBL" id="JACBZS010000001">
    <property type="protein sequence ID" value="NYI71899.1"/>
    <property type="molecule type" value="Genomic_DNA"/>
</dbReference>
<accession>A0A7Z0ILQ1</accession>
<comment type="caution">
    <text evidence="6">The sequence shown here is derived from an EMBL/GenBank/DDBJ whole genome shotgun (WGS) entry which is preliminary data.</text>
</comment>
<keyword evidence="2 6" id="KW-0808">Transferase</keyword>
<sequence length="335" mass="36119">MTGSHGIARRALPDDPAGADDTRFDVSTFGEGQLRLTVPAGDRLATTNRLRVTAACSEANVAGLLAQLQRRTAWATVVPDGELGDRILREYRAVGVDTSQALRRDGRVALYFLEPNGGAVPARVRYDREHTPFRDLAIDDFDWDVLLDTSVLFVSGITAALTEATAGVVDHAIDLAHRHGVAVALDVNHRDQLWSADRARATITPWLSRIDILFCSRTDANTVLRIPHAGATVAAELQQRFDIETVITTDGTAGVHRASAEGLRSHPVRWVPVRDRPGAGDAFIGGVLHGWLDDDVDAGIGTGLRAAALALTHHGDLTHLSADDLIVARRADIVR</sequence>
<dbReference type="CDD" id="cd01166">
    <property type="entry name" value="KdgK"/>
    <property type="match status" value="1"/>
</dbReference>
<dbReference type="InterPro" id="IPR052700">
    <property type="entry name" value="Carb_kinase_PfkB-like"/>
</dbReference>
<gene>
    <name evidence="6" type="ORF">GGQ54_002459</name>
</gene>
<name>A0A7Z0ILQ1_9ACTN</name>
<dbReference type="SUPFAM" id="SSF53613">
    <property type="entry name" value="Ribokinase-like"/>
    <property type="match status" value="1"/>
</dbReference>
<dbReference type="InterPro" id="IPR029056">
    <property type="entry name" value="Ribokinase-like"/>
</dbReference>
<reference evidence="6 7" key="1">
    <citation type="submission" date="2020-07" db="EMBL/GenBank/DDBJ databases">
        <title>Sequencing the genomes of 1000 actinobacteria strains.</title>
        <authorList>
            <person name="Klenk H.-P."/>
        </authorList>
    </citation>
    <scope>NUCLEOTIDE SEQUENCE [LARGE SCALE GENOMIC DNA]</scope>
    <source>
        <strain evidence="6 7">DSM 103164</strain>
    </source>
</reference>
<dbReference type="Proteomes" id="UP000527616">
    <property type="component" value="Unassembled WGS sequence"/>
</dbReference>
<organism evidence="6 7">
    <name type="scientific">Naumannella cuiyingiana</name>
    <dbReference type="NCBI Taxonomy" id="1347891"/>
    <lineage>
        <taxon>Bacteria</taxon>
        <taxon>Bacillati</taxon>
        <taxon>Actinomycetota</taxon>
        <taxon>Actinomycetes</taxon>
        <taxon>Propionibacteriales</taxon>
        <taxon>Propionibacteriaceae</taxon>
        <taxon>Naumannella</taxon>
    </lineage>
</organism>
<evidence type="ECO:0000256" key="2">
    <source>
        <dbReference type="ARBA" id="ARBA00022679"/>
    </source>
</evidence>
<evidence type="ECO:0000256" key="3">
    <source>
        <dbReference type="ARBA" id="ARBA00022777"/>
    </source>
</evidence>
<dbReference type="GO" id="GO:0008673">
    <property type="term" value="F:2-dehydro-3-deoxygluconokinase activity"/>
    <property type="evidence" value="ECO:0007669"/>
    <property type="project" value="UniProtKB-EC"/>
</dbReference>
<proteinExistence type="inferred from homology"/>
<dbReference type="AlphaFoldDB" id="A0A7Z0ILQ1"/>
<evidence type="ECO:0000313" key="6">
    <source>
        <dbReference type="EMBL" id="NYI71899.1"/>
    </source>
</evidence>
<dbReference type="InterPro" id="IPR011611">
    <property type="entry name" value="PfkB_dom"/>
</dbReference>
<keyword evidence="7" id="KW-1185">Reference proteome</keyword>
<dbReference type="Pfam" id="PF00294">
    <property type="entry name" value="PfkB"/>
    <property type="match status" value="1"/>
</dbReference>
<keyword evidence="3 6" id="KW-0418">Kinase</keyword>
<feature type="domain" description="Carbohydrate kinase PfkB" evidence="5">
    <location>
        <begin position="44"/>
        <end position="318"/>
    </location>
</feature>
<dbReference type="EC" id="2.7.1.45" evidence="6"/>
<comment type="similarity">
    <text evidence="1">Belongs to the carbohydrate kinase PfkB family.</text>
</comment>
<dbReference type="Gene3D" id="3.40.1190.20">
    <property type="match status" value="1"/>
</dbReference>
<evidence type="ECO:0000256" key="4">
    <source>
        <dbReference type="SAM" id="MobiDB-lite"/>
    </source>
</evidence>
<evidence type="ECO:0000256" key="1">
    <source>
        <dbReference type="ARBA" id="ARBA00010688"/>
    </source>
</evidence>
<protein>
    <submittedName>
        <fullName evidence="6">2-dehydro-3-deoxygluconokinase</fullName>
        <ecNumber evidence="6">2.7.1.45</ecNumber>
    </submittedName>
</protein>
<dbReference type="PANTHER" id="PTHR43320:SF2">
    <property type="entry name" value="2-DEHYDRO-3-DEOXYGLUCONOKINASE_2-DEHYDRO-3-DEOXYGALACTONOKINASE"/>
    <property type="match status" value="1"/>
</dbReference>
<evidence type="ECO:0000259" key="5">
    <source>
        <dbReference type="Pfam" id="PF00294"/>
    </source>
</evidence>
<evidence type="ECO:0000313" key="7">
    <source>
        <dbReference type="Proteomes" id="UP000527616"/>
    </source>
</evidence>
<dbReference type="PANTHER" id="PTHR43320">
    <property type="entry name" value="SUGAR KINASE"/>
    <property type="match status" value="1"/>
</dbReference>